<feature type="transmembrane region" description="Helical" evidence="11">
    <location>
        <begin position="151"/>
        <end position="171"/>
    </location>
</feature>
<dbReference type="GO" id="GO:0016020">
    <property type="term" value="C:membrane"/>
    <property type="evidence" value="ECO:0007669"/>
    <property type="project" value="UniProtKB-SubCell"/>
</dbReference>
<name>A0A267GHU4_9PLAT</name>
<dbReference type="OrthoDB" id="5353557at2759"/>
<dbReference type="SUPFAM" id="SSF54631">
    <property type="entry name" value="CBS-domain pair"/>
    <property type="match status" value="1"/>
</dbReference>
<keyword evidence="15" id="KW-1185">Reference proteome</keyword>
<evidence type="ECO:0008006" key="16">
    <source>
        <dbReference type="Google" id="ProtNLM"/>
    </source>
</evidence>
<dbReference type="CDD" id="cd04590">
    <property type="entry name" value="CBS_pair_CorC_HlyC_assoc"/>
    <property type="match status" value="1"/>
</dbReference>
<dbReference type="EMBL" id="NIVC01000312">
    <property type="protein sequence ID" value="PAA85621.1"/>
    <property type="molecule type" value="Genomic_DNA"/>
</dbReference>
<dbReference type="InterPro" id="IPR000644">
    <property type="entry name" value="CBS_dom"/>
</dbReference>
<keyword evidence="9" id="KW-0175">Coiled coil</keyword>
<sequence>MSNFINCLIVSEEDLLCNGTEYHLADHKATPEDALFWIYLGIYALLVLGAGLMSGLTIGLLSLDLLSLKVLSDSGTGETKRFAKRLFPIIRQHHWLLVTLLLGNAACVEAMPIFLDRVSDPVTAVLVSVTAVLFFGEVIPQALCTRYGLKIGYYCSPIVYVCMAVMSPIAFPISKLLDCILGTDHETVFKREELKSLVSFHGPETRRQPHSGRMSARSRTSSLVSNATAGAGELTSAGGGDNPSDQHRRSVLTRDEVTIIRGALELTSVTAGDACTPIEKVFMLSDELTLDSNTRQRIMQSAHSRVPVYHGENRGDIRGHLLVKMLLLFESPASPSMQELMTNRKCFREMPFVKSSAQLYDLLRIFQLGKSHMAVVLDNNSSSPDGVRGIITLENVLEKLLLDAIQDEADNLREEFSQSEGQMTLLNSQRQIYNNGFQVNREVNSLSVARPVARALEADGSDSVQVEVKTTRDTERTPLLMGRKIS</sequence>
<gene>
    <name evidence="14" type="ORF">BOX15_Mlig009042g2</name>
</gene>
<evidence type="ECO:0000256" key="6">
    <source>
        <dbReference type="ARBA" id="ARBA00023136"/>
    </source>
</evidence>
<feature type="region of interest" description="Disordered" evidence="10">
    <location>
        <begin position="202"/>
        <end position="222"/>
    </location>
</feature>
<comment type="subcellular location">
    <subcellularLocation>
        <location evidence="1">Membrane</location>
        <topology evidence="1">Multi-pass membrane protein</topology>
    </subcellularLocation>
</comment>
<comment type="similarity">
    <text evidence="2">Belongs to the ACDP family.</text>
</comment>
<evidence type="ECO:0000259" key="12">
    <source>
        <dbReference type="PROSITE" id="PS51371"/>
    </source>
</evidence>
<accession>A0A267GHU4</accession>
<dbReference type="GO" id="GO:0005737">
    <property type="term" value="C:cytoplasm"/>
    <property type="evidence" value="ECO:0007669"/>
    <property type="project" value="TreeGrafter"/>
</dbReference>
<evidence type="ECO:0000256" key="2">
    <source>
        <dbReference type="ARBA" id="ARBA00010484"/>
    </source>
</evidence>
<feature type="region of interest" description="Disordered" evidence="10">
    <location>
        <begin position="232"/>
        <end position="251"/>
    </location>
</feature>
<proteinExistence type="inferred from homology"/>
<dbReference type="STRING" id="282301.A0A267GHU4"/>
<evidence type="ECO:0000256" key="10">
    <source>
        <dbReference type="SAM" id="MobiDB-lite"/>
    </source>
</evidence>
<dbReference type="GO" id="GO:0010960">
    <property type="term" value="P:magnesium ion homeostasis"/>
    <property type="evidence" value="ECO:0007669"/>
    <property type="project" value="InterPro"/>
</dbReference>
<dbReference type="AlphaFoldDB" id="A0A267GHU4"/>
<evidence type="ECO:0000256" key="1">
    <source>
        <dbReference type="ARBA" id="ARBA00004141"/>
    </source>
</evidence>
<feature type="transmembrane region" description="Helical" evidence="11">
    <location>
        <begin position="36"/>
        <end position="61"/>
    </location>
</feature>
<comment type="caution">
    <text evidence="14">The sequence shown here is derived from an EMBL/GenBank/DDBJ whole genome shotgun (WGS) entry which is preliminary data.</text>
</comment>
<evidence type="ECO:0000256" key="5">
    <source>
        <dbReference type="ARBA" id="ARBA00022989"/>
    </source>
</evidence>
<dbReference type="InterPro" id="IPR045095">
    <property type="entry name" value="ACDP"/>
</dbReference>
<dbReference type="Gene3D" id="3.10.580.10">
    <property type="entry name" value="CBS-domain"/>
    <property type="match status" value="1"/>
</dbReference>
<dbReference type="InterPro" id="IPR002550">
    <property type="entry name" value="CNNM"/>
</dbReference>
<keyword evidence="4" id="KW-0677">Repeat</keyword>
<evidence type="ECO:0000256" key="7">
    <source>
        <dbReference type="PROSITE-ProRule" id="PRU00703"/>
    </source>
</evidence>
<feature type="coiled-coil region" evidence="9">
    <location>
        <begin position="395"/>
        <end position="429"/>
    </location>
</feature>
<keyword evidence="7" id="KW-0129">CBS domain</keyword>
<feature type="domain" description="CNNM transmembrane" evidence="13">
    <location>
        <begin position="32"/>
        <end position="211"/>
    </location>
</feature>
<feature type="domain" description="CBS" evidence="12">
    <location>
        <begin position="341"/>
        <end position="408"/>
    </location>
</feature>
<evidence type="ECO:0000256" key="3">
    <source>
        <dbReference type="ARBA" id="ARBA00022692"/>
    </source>
</evidence>
<evidence type="ECO:0000256" key="11">
    <source>
        <dbReference type="SAM" id="Phobius"/>
    </source>
</evidence>
<dbReference type="Pfam" id="PF01595">
    <property type="entry name" value="CNNM"/>
    <property type="match status" value="1"/>
</dbReference>
<keyword evidence="3 8" id="KW-0812">Transmembrane</keyword>
<dbReference type="PANTHER" id="PTHR12064:SF97">
    <property type="entry name" value="METAL TRANSPORTER CNNM-5"/>
    <property type="match status" value="1"/>
</dbReference>
<dbReference type="InterPro" id="IPR044751">
    <property type="entry name" value="Ion_transp-like_CBS"/>
</dbReference>
<protein>
    <recommendedName>
        <fullName evidence="16">CNNM transmembrane domain-containing protein</fullName>
    </recommendedName>
</protein>
<evidence type="ECO:0000259" key="13">
    <source>
        <dbReference type="PROSITE" id="PS51846"/>
    </source>
</evidence>
<keyword evidence="6 8" id="KW-0472">Membrane</keyword>
<dbReference type="PROSITE" id="PS51371">
    <property type="entry name" value="CBS"/>
    <property type="match status" value="1"/>
</dbReference>
<dbReference type="InterPro" id="IPR046342">
    <property type="entry name" value="CBS_dom_sf"/>
</dbReference>
<dbReference type="Proteomes" id="UP000215902">
    <property type="component" value="Unassembled WGS sequence"/>
</dbReference>
<keyword evidence="5 8" id="KW-1133">Transmembrane helix</keyword>
<dbReference type="PANTHER" id="PTHR12064">
    <property type="entry name" value="METAL TRANSPORTER CNNM"/>
    <property type="match status" value="1"/>
</dbReference>
<evidence type="ECO:0000256" key="4">
    <source>
        <dbReference type="ARBA" id="ARBA00022737"/>
    </source>
</evidence>
<evidence type="ECO:0000256" key="8">
    <source>
        <dbReference type="PROSITE-ProRule" id="PRU01193"/>
    </source>
</evidence>
<evidence type="ECO:0000313" key="14">
    <source>
        <dbReference type="EMBL" id="PAA85621.1"/>
    </source>
</evidence>
<feature type="transmembrane region" description="Helical" evidence="11">
    <location>
        <begin position="121"/>
        <end position="139"/>
    </location>
</feature>
<evidence type="ECO:0000313" key="15">
    <source>
        <dbReference type="Proteomes" id="UP000215902"/>
    </source>
</evidence>
<dbReference type="PROSITE" id="PS51846">
    <property type="entry name" value="CNNM"/>
    <property type="match status" value="1"/>
</dbReference>
<dbReference type="GO" id="GO:0030026">
    <property type="term" value="P:intracellular manganese ion homeostasis"/>
    <property type="evidence" value="ECO:0007669"/>
    <property type="project" value="TreeGrafter"/>
</dbReference>
<organism evidence="14 15">
    <name type="scientific">Macrostomum lignano</name>
    <dbReference type="NCBI Taxonomy" id="282301"/>
    <lineage>
        <taxon>Eukaryota</taxon>
        <taxon>Metazoa</taxon>
        <taxon>Spiralia</taxon>
        <taxon>Lophotrochozoa</taxon>
        <taxon>Platyhelminthes</taxon>
        <taxon>Rhabditophora</taxon>
        <taxon>Macrostomorpha</taxon>
        <taxon>Macrostomida</taxon>
        <taxon>Macrostomidae</taxon>
        <taxon>Macrostomum</taxon>
    </lineage>
</organism>
<reference evidence="14 15" key="1">
    <citation type="submission" date="2017-06" db="EMBL/GenBank/DDBJ databases">
        <title>A platform for efficient transgenesis in Macrostomum lignano, a flatworm model organism for stem cell research.</title>
        <authorList>
            <person name="Berezikov E."/>
        </authorList>
    </citation>
    <scope>NUCLEOTIDE SEQUENCE [LARGE SCALE GENOMIC DNA]</scope>
    <source>
        <strain evidence="14">DV1</strain>
        <tissue evidence="14">Whole organism</tissue>
    </source>
</reference>
<evidence type="ECO:0000256" key="9">
    <source>
        <dbReference type="SAM" id="Coils"/>
    </source>
</evidence>